<keyword evidence="1" id="KW-0472">Membrane</keyword>
<accession>A0AAW2JFE6</accession>
<dbReference type="SUPFAM" id="SSF56672">
    <property type="entry name" value="DNA/RNA polymerases"/>
    <property type="match status" value="1"/>
</dbReference>
<dbReference type="InterPro" id="IPR043128">
    <property type="entry name" value="Rev_trsase/Diguanyl_cyclase"/>
</dbReference>
<dbReference type="SUPFAM" id="SSF53098">
    <property type="entry name" value="Ribonuclease H-like"/>
    <property type="match status" value="1"/>
</dbReference>
<reference evidence="2" key="1">
    <citation type="submission" date="2020-06" db="EMBL/GenBank/DDBJ databases">
        <authorList>
            <person name="Li T."/>
            <person name="Hu X."/>
            <person name="Zhang T."/>
            <person name="Song X."/>
            <person name="Zhang H."/>
            <person name="Dai N."/>
            <person name="Sheng W."/>
            <person name="Hou X."/>
            <person name="Wei L."/>
        </authorList>
    </citation>
    <scope>NUCLEOTIDE SEQUENCE</scope>
    <source>
        <strain evidence="2">G02</strain>
        <tissue evidence="2">Leaf</tissue>
    </source>
</reference>
<reference evidence="2" key="2">
    <citation type="journal article" date="2024" name="Plant">
        <title>Genomic evolution and insights into agronomic trait innovations of Sesamum species.</title>
        <authorList>
            <person name="Miao H."/>
            <person name="Wang L."/>
            <person name="Qu L."/>
            <person name="Liu H."/>
            <person name="Sun Y."/>
            <person name="Le M."/>
            <person name="Wang Q."/>
            <person name="Wei S."/>
            <person name="Zheng Y."/>
            <person name="Lin W."/>
            <person name="Duan Y."/>
            <person name="Cao H."/>
            <person name="Xiong S."/>
            <person name="Wang X."/>
            <person name="Wei L."/>
            <person name="Li C."/>
            <person name="Ma Q."/>
            <person name="Ju M."/>
            <person name="Zhao R."/>
            <person name="Li G."/>
            <person name="Mu C."/>
            <person name="Tian Q."/>
            <person name="Mei H."/>
            <person name="Zhang T."/>
            <person name="Gao T."/>
            <person name="Zhang H."/>
        </authorList>
    </citation>
    <scope>NUCLEOTIDE SEQUENCE</scope>
    <source>
        <strain evidence="2">G02</strain>
    </source>
</reference>
<keyword evidence="1" id="KW-1133">Transmembrane helix</keyword>
<feature type="transmembrane region" description="Helical" evidence="1">
    <location>
        <begin position="123"/>
        <end position="143"/>
    </location>
</feature>
<evidence type="ECO:0000313" key="2">
    <source>
        <dbReference type="EMBL" id="KAL0293360.1"/>
    </source>
</evidence>
<evidence type="ECO:0000256" key="1">
    <source>
        <dbReference type="SAM" id="Phobius"/>
    </source>
</evidence>
<keyword evidence="1" id="KW-0812">Transmembrane</keyword>
<protein>
    <recommendedName>
        <fullName evidence="3">Polyprotein</fullName>
    </recommendedName>
</protein>
<dbReference type="PANTHER" id="PTHR48475">
    <property type="entry name" value="RIBONUCLEASE H"/>
    <property type="match status" value="1"/>
</dbReference>
<organism evidence="2">
    <name type="scientific">Sesamum radiatum</name>
    <name type="common">Black benniseed</name>
    <dbReference type="NCBI Taxonomy" id="300843"/>
    <lineage>
        <taxon>Eukaryota</taxon>
        <taxon>Viridiplantae</taxon>
        <taxon>Streptophyta</taxon>
        <taxon>Embryophyta</taxon>
        <taxon>Tracheophyta</taxon>
        <taxon>Spermatophyta</taxon>
        <taxon>Magnoliopsida</taxon>
        <taxon>eudicotyledons</taxon>
        <taxon>Gunneridae</taxon>
        <taxon>Pentapetalae</taxon>
        <taxon>asterids</taxon>
        <taxon>lamiids</taxon>
        <taxon>Lamiales</taxon>
        <taxon>Pedaliaceae</taxon>
        <taxon>Sesamum</taxon>
    </lineage>
</organism>
<gene>
    <name evidence="2" type="ORF">Sradi_6940400</name>
</gene>
<dbReference type="EMBL" id="JACGWJ010000320">
    <property type="protein sequence ID" value="KAL0293360.1"/>
    <property type="molecule type" value="Genomic_DNA"/>
</dbReference>
<sequence>MFHEQLGRNMEVYIDDMLVKNRQMYQHLADLAEAFGTLRKFHMKLRPAKCAFGWSWGNTHQPTRGRVTICPTFCFKASNNETEYEALIASIIIALDAGARNLISYYDSQSEGRMYCRKIHESFCGLHVEGMVCLVLLFLTMIVNFKAENFKIGVLASIQQRFTFVAYPQTNGQVEVINRILVQGIKIKLMQADGQWVDTLPGCCSHTELLFVPLLQKLISIWCMEHSSHPLEAQSETFRIQCYEQENNNNLLRTNLDLIEVVREDARTHLERYKQRIVNAYNRRVRIREFQVETLCSSEETLSDQ</sequence>
<proteinExistence type="predicted"/>
<name>A0AAW2JFE6_SESRA</name>
<dbReference type="Gene3D" id="3.30.70.270">
    <property type="match status" value="1"/>
</dbReference>
<dbReference type="InterPro" id="IPR043502">
    <property type="entry name" value="DNA/RNA_pol_sf"/>
</dbReference>
<dbReference type="PANTHER" id="PTHR48475:SF1">
    <property type="entry name" value="RNASE H TYPE-1 DOMAIN-CONTAINING PROTEIN"/>
    <property type="match status" value="1"/>
</dbReference>
<evidence type="ECO:0008006" key="3">
    <source>
        <dbReference type="Google" id="ProtNLM"/>
    </source>
</evidence>
<dbReference type="AlphaFoldDB" id="A0AAW2JFE6"/>
<comment type="caution">
    <text evidence="2">The sequence shown here is derived from an EMBL/GenBank/DDBJ whole genome shotgun (WGS) entry which is preliminary data.</text>
</comment>
<dbReference type="InterPro" id="IPR012337">
    <property type="entry name" value="RNaseH-like_sf"/>
</dbReference>